<protein>
    <submittedName>
        <fullName evidence="2">Uncharacterized protein</fullName>
    </submittedName>
</protein>
<dbReference type="AlphaFoldDB" id="B8DLH0"/>
<dbReference type="KEGG" id="dvm:DvMF_1283"/>
<evidence type="ECO:0000313" key="2">
    <source>
        <dbReference type="EMBL" id="ACL08232.1"/>
    </source>
</evidence>
<accession>B8DLH0</accession>
<reference evidence="2" key="1">
    <citation type="submission" date="2008-10" db="EMBL/GenBank/DDBJ databases">
        <title>Complete sequence of Desulfovibrio vulgaris str. 'Miyazaki F'.</title>
        <authorList>
            <person name="Lucas S."/>
            <person name="Copeland A."/>
            <person name="Lapidus A."/>
            <person name="Glavina del Rio T."/>
            <person name="Dalin E."/>
            <person name="Tice H."/>
            <person name="Bruce D."/>
            <person name="Goodwin L."/>
            <person name="Pitluck S."/>
            <person name="Sims D."/>
            <person name="Brettin T."/>
            <person name="Detter J.C."/>
            <person name="Han C."/>
            <person name="Larimer F."/>
            <person name="Land M."/>
            <person name="Hauser L."/>
            <person name="Kyrpides N."/>
            <person name="Mikhailova N."/>
            <person name="Hazen T.C."/>
            <person name="Richardson P."/>
        </authorList>
    </citation>
    <scope>NUCLEOTIDE SEQUENCE</scope>
    <source>
        <strain evidence="2">Miyazaki F</strain>
    </source>
</reference>
<dbReference type="EMBL" id="CP001197">
    <property type="protein sequence ID" value="ACL08232.1"/>
    <property type="molecule type" value="Genomic_DNA"/>
</dbReference>
<name>B8DLH0_NITV9</name>
<proteinExistence type="predicted"/>
<sequence length="310" mass="35588">MDAWSDAQKCLVSAEELYGILDPKGISFVCPECDSILTPCSFRETNKRTAYFSARNGHESTCPYNSLNRKKRDNKNVETPDGPPATHPNILIFRDSPSGSTQDGRIESTTVDNEDDDVEYYSYDETHGKTCSSFKGIVDFYVKNPTLRGSELKIRGVANGTYSEIFKFIHKPKFKDGNYTYPHHSNSNVLYGMMSTHVSAKENDDKFTFTIYRKADDGTASTKRSSTYIVEVYKRKFSYKHTKIGISRYREDFRRVINSMDRDPDARIYVFFIGKQNPDSNVFIVEDLRKVCLRLLSKNDQANLYNKRMA</sequence>
<dbReference type="OrthoDB" id="1328047at2"/>
<gene>
    <name evidence="2" type="ordered locus">DvMF_1283</name>
</gene>
<feature type="region of interest" description="Disordered" evidence="1">
    <location>
        <begin position="63"/>
        <end position="112"/>
    </location>
</feature>
<organism evidence="2">
    <name type="scientific">Nitratidesulfovibrio vulgaris (strain DSM 19637 / Miyazaki F)</name>
    <name type="common">Desulfovibrio vulgaris</name>
    <dbReference type="NCBI Taxonomy" id="883"/>
    <lineage>
        <taxon>Bacteria</taxon>
        <taxon>Pseudomonadati</taxon>
        <taxon>Thermodesulfobacteriota</taxon>
        <taxon>Desulfovibrionia</taxon>
        <taxon>Desulfovibrionales</taxon>
        <taxon>Desulfovibrionaceae</taxon>
        <taxon>Nitratidesulfovibrio</taxon>
    </lineage>
</organism>
<evidence type="ECO:0000256" key="1">
    <source>
        <dbReference type="SAM" id="MobiDB-lite"/>
    </source>
</evidence>
<dbReference type="HOGENOM" id="CLU_896379_0_0_7"/>